<evidence type="ECO:0000313" key="1">
    <source>
        <dbReference type="EMBL" id="GBQ84681.1"/>
    </source>
</evidence>
<name>A0ABQ0PYE3_9PROT</name>
<reference evidence="1" key="1">
    <citation type="submission" date="2013-04" db="EMBL/GenBank/DDBJ databases">
        <title>The genome sequencing project of 58 acetic acid bacteria.</title>
        <authorList>
            <person name="Okamoto-Kainuma A."/>
            <person name="Ishikawa M."/>
            <person name="Umino S."/>
            <person name="Koizumi Y."/>
            <person name="Shiwa Y."/>
            <person name="Yoshikawa H."/>
            <person name="Matsutani M."/>
            <person name="Matsushita K."/>
        </authorList>
    </citation>
    <scope>NUCLEOTIDE SEQUENCE</scope>
    <source>
        <strain evidence="1">DSM 14337</strain>
    </source>
</reference>
<sequence length="50" mass="5441">MIFRNQAAPQQSKIDISGEAASLFEDRIRPGKVGNLHANTFNDLISGGRV</sequence>
<dbReference type="EMBL" id="BAPF01000050">
    <property type="protein sequence ID" value="GBQ84681.1"/>
    <property type="molecule type" value="Genomic_DNA"/>
</dbReference>
<evidence type="ECO:0000313" key="2">
    <source>
        <dbReference type="Proteomes" id="UP001065047"/>
    </source>
</evidence>
<protein>
    <submittedName>
        <fullName evidence="1">Uncharacterized protein</fullName>
    </submittedName>
</protein>
<organism evidence="1 2">
    <name type="scientific">Acetobacter malorum DSM 14337</name>
    <dbReference type="NCBI Taxonomy" id="1307910"/>
    <lineage>
        <taxon>Bacteria</taxon>
        <taxon>Pseudomonadati</taxon>
        <taxon>Pseudomonadota</taxon>
        <taxon>Alphaproteobacteria</taxon>
        <taxon>Acetobacterales</taxon>
        <taxon>Acetobacteraceae</taxon>
        <taxon>Acetobacter</taxon>
    </lineage>
</organism>
<gene>
    <name evidence="1" type="ORF">AA14337_2886</name>
</gene>
<keyword evidence="2" id="KW-1185">Reference proteome</keyword>
<proteinExistence type="predicted"/>
<comment type="caution">
    <text evidence="1">The sequence shown here is derived from an EMBL/GenBank/DDBJ whole genome shotgun (WGS) entry which is preliminary data.</text>
</comment>
<dbReference type="Proteomes" id="UP001065047">
    <property type="component" value="Unassembled WGS sequence"/>
</dbReference>
<accession>A0ABQ0PYE3</accession>